<evidence type="ECO:0000256" key="3">
    <source>
        <dbReference type="ARBA" id="ARBA00023052"/>
    </source>
</evidence>
<dbReference type="InterPro" id="IPR005475">
    <property type="entry name" value="Transketolase-like_Pyr-bd"/>
</dbReference>
<dbReference type="EC" id="2.2.1.7" evidence="5"/>
<evidence type="ECO:0000256" key="2">
    <source>
        <dbReference type="ARBA" id="ARBA00023002"/>
    </source>
</evidence>
<reference evidence="5" key="1">
    <citation type="submission" date="2019-08" db="EMBL/GenBank/DDBJ databases">
        <authorList>
            <person name="Kucharzyk K."/>
            <person name="Murdoch R.W."/>
            <person name="Higgins S."/>
            <person name="Loffler F."/>
        </authorList>
    </citation>
    <scope>NUCLEOTIDE SEQUENCE</scope>
</reference>
<dbReference type="InterPro" id="IPR009014">
    <property type="entry name" value="Transketo_C/PFOR_II"/>
</dbReference>
<dbReference type="Gene3D" id="3.40.50.920">
    <property type="match status" value="1"/>
</dbReference>
<dbReference type="Gene3D" id="3.40.50.970">
    <property type="match status" value="1"/>
</dbReference>
<dbReference type="Pfam" id="PF02780">
    <property type="entry name" value="Transketolase_C"/>
    <property type="match status" value="1"/>
</dbReference>
<evidence type="ECO:0000259" key="4">
    <source>
        <dbReference type="SMART" id="SM00861"/>
    </source>
</evidence>
<proteinExistence type="predicted"/>
<dbReference type="GO" id="GO:0016491">
    <property type="term" value="F:oxidoreductase activity"/>
    <property type="evidence" value="ECO:0007669"/>
    <property type="project" value="UniProtKB-KW"/>
</dbReference>
<name>A0A645AD77_9ZZZZ</name>
<comment type="caution">
    <text evidence="5">The sequence shown here is derived from an EMBL/GenBank/DDBJ whole genome shotgun (WGS) entry which is preliminary data.</text>
</comment>
<organism evidence="5">
    <name type="scientific">bioreactor metagenome</name>
    <dbReference type="NCBI Taxonomy" id="1076179"/>
    <lineage>
        <taxon>unclassified sequences</taxon>
        <taxon>metagenomes</taxon>
        <taxon>ecological metagenomes</taxon>
    </lineage>
</organism>
<dbReference type="PANTHER" id="PTHR43257">
    <property type="entry name" value="PYRUVATE DEHYDROGENASE E1 COMPONENT BETA SUBUNIT"/>
    <property type="match status" value="1"/>
</dbReference>
<dbReference type="Pfam" id="PF02779">
    <property type="entry name" value="Transket_pyr"/>
    <property type="match status" value="1"/>
</dbReference>
<accession>A0A645AD77</accession>
<dbReference type="AlphaFoldDB" id="A0A645AD77"/>
<dbReference type="EMBL" id="VSSQ01012879">
    <property type="protein sequence ID" value="MPM50241.1"/>
    <property type="molecule type" value="Genomic_DNA"/>
</dbReference>
<gene>
    <name evidence="5" type="primary">dxs_65</name>
    <name evidence="5" type="ORF">SDC9_96977</name>
</gene>
<comment type="cofactor">
    <cofactor evidence="1">
        <name>thiamine diphosphate</name>
        <dbReference type="ChEBI" id="CHEBI:58937"/>
    </cofactor>
</comment>
<dbReference type="InterPro" id="IPR033248">
    <property type="entry name" value="Transketolase_C"/>
</dbReference>
<keyword evidence="5" id="KW-0808">Transferase</keyword>
<dbReference type="InterPro" id="IPR029061">
    <property type="entry name" value="THDP-binding"/>
</dbReference>
<dbReference type="PANTHER" id="PTHR43257:SF2">
    <property type="entry name" value="PYRUVATE DEHYDROGENASE E1 COMPONENT SUBUNIT BETA"/>
    <property type="match status" value="1"/>
</dbReference>
<dbReference type="SUPFAM" id="SSF52922">
    <property type="entry name" value="TK C-terminal domain-like"/>
    <property type="match status" value="1"/>
</dbReference>
<evidence type="ECO:0000313" key="5">
    <source>
        <dbReference type="EMBL" id="MPM50241.1"/>
    </source>
</evidence>
<keyword evidence="2" id="KW-0560">Oxidoreductase</keyword>
<sequence length="336" mass="37072">MGFEILNTTFDAALARDPRVIAFGEDVGYLGDVSQGFHGLQTKYGSLRVTDTGIREATILGQAIGMALRGLRPICEIQYLDYLLYALQTMSDDLAPLRWRSAGAQKAPVIIRTRGHRLVGIWHSGSPLAGIINLVRGMHVLVPRNMTQAAGFYNTLLRSDDPALVIEVLNGYRLKERKPENLAEFTVPLGVPEILRPGTDVTVVTYGALVRIAMDAAQKLAEVGIECEVIDVQSLLPFDVNGMIVESLKKTSRVLFLDEDMPGGTTAYMMQQVLEVQKGFQWLDDAPRTLSAANHRPAYGADGNYFSKPNTESIFDTVYSMMRDSAPARFPAIYKE</sequence>
<protein>
    <submittedName>
        <fullName evidence="5">1-deoxy-D-xylulose-5-phosphate synthase</fullName>
        <ecNumber evidence="5">2.2.1.7</ecNumber>
    </submittedName>
</protein>
<dbReference type="GO" id="GO:0008661">
    <property type="term" value="F:1-deoxy-D-xylulose-5-phosphate synthase activity"/>
    <property type="evidence" value="ECO:0007669"/>
    <property type="project" value="UniProtKB-EC"/>
</dbReference>
<keyword evidence="3" id="KW-0786">Thiamine pyrophosphate</keyword>
<dbReference type="SMART" id="SM00861">
    <property type="entry name" value="Transket_pyr"/>
    <property type="match status" value="1"/>
</dbReference>
<evidence type="ECO:0000256" key="1">
    <source>
        <dbReference type="ARBA" id="ARBA00001964"/>
    </source>
</evidence>
<dbReference type="SUPFAM" id="SSF52518">
    <property type="entry name" value="Thiamin diphosphate-binding fold (THDP-binding)"/>
    <property type="match status" value="1"/>
</dbReference>
<feature type="domain" description="Transketolase-like pyrimidine-binding" evidence="4">
    <location>
        <begin position="3"/>
        <end position="174"/>
    </location>
</feature>